<comment type="caution">
    <text evidence="2">The sequence shown here is derived from an EMBL/GenBank/DDBJ whole genome shotgun (WGS) entry which is preliminary data.</text>
</comment>
<reference evidence="2 3" key="1">
    <citation type="submission" date="2018-02" db="EMBL/GenBank/DDBJ databases">
        <title>Comparative genomes isolates from brazilian mangrove.</title>
        <authorList>
            <person name="Araujo J.E."/>
            <person name="Taketani R.G."/>
            <person name="Silva M.C.P."/>
            <person name="Loureco M.V."/>
            <person name="Andreote F.D."/>
        </authorList>
    </citation>
    <scope>NUCLEOTIDE SEQUENCE [LARGE SCALE GENOMIC DNA]</scope>
    <source>
        <strain evidence="2 3">HEX-2 MGV</strain>
    </source>
</reference>
<organism evidence="2 3">
    <name type="scientific">Blastopirellula marina</name>
    <dbReference type="NCBI Taxonomy" id="124"/>
    <lineage>
        <taxon>Bacteria</taxon>
        <taxon>Pseudomonadati</taxon>
        <taxon>Planctomycetota</taxon>
        <taxon>Planctomycetia</taxon>
        <taxon>Pirellulales</taxon>
        <taxon>Pirellulaceae</taxon>
        <taxon>Blastopirellula</taxon>
    </lineage>
</organism>
<evidence type="ECO:0008006" key="4">
    <source>
        <dbReference type="Google" id="ProtNLM"/>
    </source>
</evidence>
<keyword evidence="1" id="KW-0812">Transmembrane</keyword>
<evidence type="ECO:0000313" key="3">
    <source>
        <dbReference type="Proteomes" id="UP000240009"/>
    </source>
</evidence>
<keyword evidence="1" id="KW-1133">Transmembrane helix</keyword>
<feature type="transmembrane region" description="Helical" evidence="1">
    <location>
        <begin position="376"/>
        <end position="398"/>
    </location>
</feature>
<evidence type="ECO:0000256" key="1">
    <source>
        <dbReference type="SAM" id="Phobius"/>
    </source>
</evidence>
<accession>A0A2S8F1M1</accession>
<gene>
    <name evidence="2" type="ORF">C5Y96_21695</name>
</gene>
<proteinExistence type="predicted"/>
<dbReference type="Proteomes" id="UP000240009">
    <property type="component" value="Unassembled WGS sequence"/>
</dbReference>
<dbReference type="AlphaFoldDB" id="A0A2S8F1M1"/>
<protein>
    <recommendedName>
        <fullName evidence="4">Linalool dehydratase/isomerase domain-containing protein</fullName>
    </recommendedName>
</protein>
<evidence type="ECO:0000313" key="2">
    <source>
        <dbReference type="EMBL" id="PQO26066.1"/>
    </source>
</evidence>
<keyword evidence="1" id="KW-0472">Membrane</keyword>
<dbReference type="EMBL" id="PUIA01000069">
    <property type="protein sequence ID" value="PQO26066.1"/>
    <property type="molecule type" value="Genomic_DNA"/>
</dbReference>
<sequence>MVVWGLLALAVFYFNVRLYGTSPLVKEVDQVPPELVAQLAASRAALDAGSASQMQEHFPEGFYFSYLFHGLTWVELAMRDPTYTDQATDEAKLCLDKLNSAQGRRPFPVQLPPGHGMFYCAWKSSLRAGLVMVQQGSDVDQLALLQNECDAIAEAIETSQTPFLASYYGSAWPCDTVPAIHAMRVYDHVTGENRYDETIDHWLREASQRLDPETSLLPHTAELPSGQAVGVARATSQMIMLRLLPDIEPAFAKQQYEIFRERFQTTLLGAPCLLEYPTGISGSGDVDSGPLIFGRSLSATVLMMGIAQIYGDHSVADAIAVTGEAVGLPWTTHGQKQYAGGILPIGDLMVTYAHVARPWIAKQEHYPESMHHVSAWWRWSIHAVSTIVLLPAVVYLVCWRMRSAKGTNVEE</sequence>
<name>A0A2S8F1M1_9BACT</name>